<dbReference type="Gene3D" id="2.60.40.420">
    <property type="entry name" value="Cupredoxins - blue copper proteins"/>
    <property type="match status" value="1"/>
</dbReference>
<evidence type="ECO:0000256" key="17">
    <source>
        <dbReference type="RuleBase" id="RU004024"/>
    </source>
</evidence>
<dbReference type="InterPro" id="IPR034236">
    <property type="entry name" value="CuRO_CcO_Caa3_II"/>
</dbReference>
<dbReference type="InterPro" id="IPR011759">
    <property type="entry name" value="Cyt_c_oxidase_su2_TM_dom"/>
</dbReference>
<evidence type="ECO:0000256" key="8">
    <source>
        <dbReference type="ARBA" id="ARBA00022967"/>
    </source>
</evidence>
<comment type="cofactor">
    <cofactor evidence="17">
        <name>Cu cation</name>
        <dbReference type="ChEBI" id="CHEBI:23378"/>
    </cofactor>
    <text evidence="17">Binds a copper A center.</text>
</comment>
<feature type="transmembrane region" description="Helical" evidence="18">
    <location>
        <begin position="112"/>
        <end position="136"/>
    </location>
</feature>
<dbReference type="Pfam" id="PF00116">
    <property type="entry name" value="COX2"/>
    <property type="match status" value="1"/>
</dbReference>
<evidence type="ECO:0000256" key="2">
    <source>
        <dbReference type="ARBA" id="ARBA00007866"/>
    </source>
</evidence>
<feature type="domain" description="Cytochrome oxidase subunit II transmembrane region profile" evidence="20">
    <location>
        <begin position="45"/>
        <end position="142"/>
    </location>
</feature>
<feature type="domain" description="Cytochrome oxidase subunit II copper A binding" evidence="19">
    <location>
        <begin position="145"/>
        <end position="262"/>
    </location>
</feature>
<dbReference type="PROSITE" id="PS00078">
    <property type="entry name" value="COX2"/>
    <property type="match status" value="1"/>
</dbReference>
<evidence type="ECO:0000256" key="4">
    <source>
        <dbReference type="ARBA" id="ARBA00022617"/>
    </source>
</evidence>
<evidence type="ECO:0000256" key="6">
    <source>
        <dbReference type="ARBA" id="ARBA00022692"/>
    </source>
</evidence>
<keyword evidence="3 16" id="KW-0813">Transport</keyword>
<evidence type="ECO:0000259" key="21">
    <source>
        <dbReference type="PROSITE" id="PS51007"/>
    </source>
</evidence>
<dbReference type="PROSITE" id="PS51007">
    <property type="entry name" value="CYTC"/>
    <property type="match status" value="1"/>
</dbReference>
<keyword evidence="13 18" id="KW-0472">Membrane</keyword>
<dbReference type="Pfam" id="PF00034">
    <property type="entry name" value="Cytochrom_C"/>
    <property type="match status" value="1"/>
</dbReference>
<dbReference type="InterPro" id="IPR001505">
    <property type="entry name" value="Copper_CuA"/>
</dbReference>
<dbReference type="PRINTS" id="PR01166">
    <property type="entry name" value="CYCOXIDASEII"/>
</dbReference>
<evidence type="ECO:0000256" key="18">
    <source>
        <dbReference type="SAM" id="Phobius"/>
    </source>
</evidence>
<dbReference type="InterPro" id="IPR002429">
    <property type="entry name" value="CcO_II-like_C"/>
</dbReference>
<feature type="transmembrane region" description="Helical" evidence="18">
    <location>
        <begin position="12"/>
        <end position="33"/>
    </location>
</feature>
<evidence type="ECO:0000256" key="14">
    <source>
        <dbReference type="ARBA" id="ARBA00024688"/>
    </source>
</evidence>
<evidence type="ECO:0000256" key="15">
    <source>
        <dbReference type="PROSITE-ProRule" id="PRU00433"/>
    </source>
</evidence>
<name>A0ABX5XWE1_9BACT</name>
<evidence type="ECO:0000313" key="23">
    <source>
        <dbReference type="Proteomes" id="UP000318081"/>
    </source>
</evidence>
<evidence type="ECO:0000256" key="5">
    <source>
        <dbReference type="ARBA" id="ARBA00022660"/>
    </source>
</evidence>
<dbReference type="EMBL" id="CP036432">
    <property type="protein sequence ID" value="QDV85877.1"/>
    <property type="molecule type" value="Genomic_DNA"/>
</dbReference>
<gene>
    <name evidence="22" type="primary">ctaC_3</name>
    <name evidence="22" type="ORF">TBK1r_48930</name>
</gene>
<keyword evidence="9 16" id="KW-0249">Electron transport</keyword>
<keyword evidence="11 15" id="KW-0408">Iron</keyword>
<keyword evidence="5 16" id="KW-0679">Respiratory chain</keyword>
<dbReference type="InterPro" id="IPR014222">
    <property type="entry name" value="Cyt_c_oxidase_su2"/>
</dbReference>
<dbReference type="SUPFAM" id="SSF46626">
    <property type="entry name" value="Cytochrome c"/>
    <property type="match status" value="1"/>
</dbReference>
<evidence type="ECO:0000256" key="3">
    <source>
        <dbReference type="ARBA" id="ARBA00022448"/>
    </source>
</evidence>
<keyword evidence="8" id="KW-1278">Translocase</keyword>
<feature type="transmembrane region" description="Helical" evidence="18">
    <location>
        <begin position="67"/>
        <end position="91"/>
    </location>
</feature>
<evidence type="ECO:0000259" key="19">
    <source>
        <dbReference type="PROSITE" id="PS50857"/>
    </source>
</evidence>
<evidence type="ECO:0000256" key="10">
    <source>
        <dbReference type="ARBA" id="ARBA00022989"/>
    </source>
</evidence>
<evidence type="ECO:0000256" key="13">
    <source>
        <dbReference type="ARBA" id="ARBA00023136"/>
    </source>
</evidence>
<dbReference type="SUPFAM" id="SSF81464">
    <property type="entry name" value="Cytochrome c oxidase subunit II-like, transmembrane region"/>
    <property type="match status" value="1"/>
</dbReference>
<dbReference type="EC" id="7.1.1.9" evidence="17"/>
<proteinExistence type="inferred from homology"/>
<keyword evidence="23" id="KW-1185">Reference proteome</keyword>
<evidence type="ECO:0000256" key="11">
    <source>
        <dbReference type="ARBA" id="ARBA00023004"/>
    </source>
</evidence>
<evidence type="ECO:0000256" key="9">
    <source>
        <dbReference type="ARBA" id="ARBA00022982"/>
    </source>
</evidence>
<dbReference type="InterPro" id="IPR009056">
    <property type="entry name" value="Cyt_c-like_dom"/>
</dbReference>
<protein>
    <recommendedName>
        <fullName evidence="17">Cytochrome c oxidase subunit 2</fullName>
        <ecNumber evidence="17">7.1.1.9</ecNumber>
    </recommendedName>
</protein>
<dbReference type="PROSITE" id="PS50857">
    <property type="entry name" value="COX2_CUA"/>
    <property type="match status" value="1"/>
</dbReference>
<evidence type="ECO:0000256" key="12">
    <source>
        <dbReference type="ARBA" id="ARBA00023008"/>
    </source>
</evidence>
<evidence type="ECO:0000313" key="22">
    <source>
        <dbReference type="EMBL" id="QDV85877.1"/>
    </source>
</evidence>
<evidence type="ECO:0000259" key="20">
    <source>
        <dbReference type="PROSITE" id="PS50999"/>
    </source>
</evidence>
<dbReference type="Pfam" id="PF02790">
    <property type="entry name" value="COX2_TM"/>
    <property type="match status" value="1"/>
</dbReference>
<dbReference type="InterPro" id="IPR045187">
    <property type="entry name" value="CcO_II"/>
</dbReference>
<accession>A0ABX5XWE1</accession>
<sequence>MIPRIHVIGLTLRFPSLGVTVRCAVAIAVIMVWSSLSLAQSPEFSQGNDAPDMFNPAGPNAESIQEIFWVVIGICAVILGLVGTTLIWFIAKYRERPGDNSEPPQIYGSRAIELAWTLAPLLTVTLLAVLVIATVIKLRADPPSTAAHRVRVVGHQWWWELNYPDHGFTTANELVIPVSEPDLAKPIYLQLESADVCHSFWVPRLAGKTDCIPGRTNSMWIQAGEPATYFGRCAEYCGTQHAKMLIRVDCVSQADFDKWVENQKADAVSDDSVAAGRDRFMEMACMNCHAIRGTRAAGEFGPDLTHLMSRKTICSGLALNDRENLTRWISKPDDLKKGCRMPDMRLTEPDVKLIVDYLLSLK</sequence>
<keyword evidence="22" id="KW-0560">Oxidoreductase</keyword>
<comment type="catalytic activity">
    <reaction evidence="17">
        <text>4 Fe(II)-[cytochrome c] + O2 + 8 H(+)(in) = 4 Fe(III)-[cytochrome c] + 2 H2O + 4 H(+)(out)</text>
        <dbReference type="Rhea" id="RHEA:11436"/>
        <dbReference type="Rhea" id="RHEA-COMP:10350"/>
        <dbReference type="Rhea" id="RHEA-COMP:14399"/>
        <dbReference type="ChEBI" id="CHEBI:15377"/>
        <dbReference type="ChEBI" id="CHEBI:15378"/>
        <dbReference type="ChEBI" id="CHEBI:15379"/>
        <dbReference type="ChEBI" id="CHEBI:29033"/>
        <dbReference type="ChEBI" id="CHEBI:29034"/>
        <dbReference type="EC" id="7.1.1.9"/>
    </reaction>
</comment>
<dbReference type="Proteomes" id="UP000318081">
    <property type="component" value="Chromosome"/>
</dbReference>
<comment type="similarity">
    <text evidence="2 16">Belongs to the cytochrome c oxidase subunit 2 family.</text>
</comment>
<dbReference type="SUPFAM" id="SSF49503">
    <property type="entry name" value="Cupredoxins"/>
    <property type="match status" value="1"/>
</dbReference>
<keyword evidence="6 16" id="KW-0812">Transmembrane</keyword>
<keyword evidence="10 18" id="KW-1133">Transmembrane helix</keyword>
<dbReference type="NCBIfam" id="TIGR02866">
    <property type="entry name" value="CoxB"/>
    <property type="match status" value="1"/>
</dbReference>
<comment type="subcellular location">
    <subcellularLocation>
        <location evidence="16">Cell membrane</location>
        <topology evidence="16">Multi-pass membrane protein</topology>
    </subcellularLocation>
    <subcellularLocation>
        <location evidence="1">Membrane</location>
        <topology evidence="1">Multi-pass membrane protein</topology>
    </subcellularLocation>
</comment>
<evidence type="ECO:0000256" key="1">
    <source>
        <dbReference type="ARBA" id="ARBA00004141"/>
    </source>
</evidence>
<keyword evidence="4 15" id="KW-0349">Heme</keyword>
<dbReference type="GO" id="GO:0016491">
    <property type="term" value="F:oxidoreductase activity"/>
    <property type="evidence" value="ECO:0007669"/>
    <property type="project" value="UniProtKB-KW"/>
</dbReference>
<dbReference type="Gene3D" id="1.10.287.90">
    <property type="match status" value="1"/>
</dbReference>
<dbReference type="CDD" id="cd04213">
    <property type="entry name" value="CuRO_CcO_Caa3_II"/>
    <property type="match status" value="1"/>
</dbReference>
<dbReference type="InterPro" id="IPR036257">
    <property type="entry name" value="Cyt_c_oxidase_su2_TM_sf"/>
</dbReference>
<evidence type="ECO:0000256" key="7">
    <source>
        <dbReference type="ARBA" id="ARBA00022723"/>
    </source>
</evidence>
<dbReference type="InterPro" id="IPR008972">
    <property type="entry name" value="Cupredoxin"/>
</dbReference>
<reference evidence="22 23" key="1">
    <citation type="submission" date="2019-02" db="EMBL/GenBank/DDBJ databases">
        <title>Deep-cultivation of Planctomycetes and their phenomic and genomic characterization uncovers novel biology.</title>
        <authorList>
            <person name="Wiegand S."/>
            <person name="Jogler M."/>
            <person name="Boedeker C."/>
            <person name="Pinto D."/>
            <person name="Vollmers J."/>
            <person name="Rivas-Marin E."/>
            <person name="Kohn T."/>
            <person name="Peeters S.H."/>
            <person name="Heuer A."/>
            <person name="Rast P."/>
            <person name="Oberbeckmann S."/>
            <person name="Bunk B."/>
            <person name="Jeske O."/>
            <person name="Meyerdierks A."/>
            <person name="Storesund J.E."/>
            <person name="Kallscheuer N."/>
            <person name="Luecker S."/>
            <person name="Lage O.M."/>
            <person name="Pohl T."/>
            <person name="Merkel B.J."/>
            <person name="Hornburger P."/>
            <person name="Mueller R.-W."/>
            <person name="Bruemmer F."/>
            <person name="Labrenz M."/>
            <person name="Spormann A.M."/>
            <person name="Op den Camp H."/>
            <person name="Overmann J."/>
            <person name="Amann R."/>
            <person name="Jetten M.S.M."/>
            <person name="Mascher T."/>
            <person name="Medema M.H."/>
            <person name="Devos D.P."/>
            <person name="Kaster A.-K."/>
            <person name="Ovreas L."/>
            <person name="Rohde M."/>
            <person name="Galperin M.Y."/>
            <person name="Jogler C."/>
        </authorList>
    </citation>
    <scope>NUCLEOTIDE SEQUENCE [LARGE SCALE GENOMIC DNA]</scope>
    <source>
        <strain evidence="22 23">TBK1r</strain>
    </source>
</reference>
<evidence type="ECO:0000256" key="16">
    <source>
        <dbReference type="RuleBase" id="RU000456"/>
    </source>
</evidence>
<dbReference type="PANTHER" id="PTHR22888:SF9">
    <property type="entry name" value="CYTOCHROME C OXIDASE SUBUNIT 2"/>
    <property type="match status" value="1"/>
</dbReference>
<feature type="domain" description="Cytochrome c" evidence="21">
    <location>
        <begin position="271"/>
        <end position="362"/>
    </location>
</feature>
<dbReference type="PROSITE" id="PS50999">
    <property type="entry name" value="COX2_TM"/>
    <property type="match status" value="1"/>
</dbReference>
<dbReference type="InterPro" id="IPR036909">
    <property type="entry name" value="Cyt_c-like_dom_sf"/>
</dbReference>
<keyword evidence="7 15" id="KW-0479">Metal-binding</keyword>
<comment type="function">
    <text evidence="14 17">Subunits I and II form the functional core of the enzyme complex. Electrons originating in cytochrome c are transferred via heme a and Cu(A) to the binuclear center formed by heme a3 and Cu(B).</text>
</comment>
<organism evidence="22 23">
    <name type="scientific">Stieleria magnilauensis</name>
    <dbReference type="NCBI Taxonomy" id="2527963"/>
    <lineage>
        <taxon>Bacteria</taxon>
        <taxon>Pseudomonadati</taxon>
        <taxon>Planctomycetota</taxon>
        <taxon>Planctomycetia</taxon>
        <taxon>Pirellulales</taxon>
        <taxon>Pirellulaceae</taxon>
        <taxon>Stieleria</taxon>
    </lineage>
</organism>
<keyword evidence="12 17" id="KW-0186">Copper</keyword>
<dbReference type="PANTHER" id="PTHR22888">
    <property type="entry name" value="CYTOCHROME C OXIDASE, SUBUNIT II"/>
    <property type="match status" value="1"/>
</dbReference>